<dbReference type="STRING" id="1234409.C683_0857"/>
<dbReference type="CDD" id="cd00093">
    <property type="entry name" value="HTH_XRE"/>
    <property type="match status" value="1"/>
</dbReference>
<dbReference type="SUPFAM" id="SSF47413">
    <property type="entry name" value="lambda repressor-like DNA-binding domains"/>
    <property type="match status" value="1"/>
</dbReference>
<dbReference type="OrthoDB" id="9805856at2"/>
<dbReference type="Proteomes" id="UP000016057">
    <property type="component" value="Unassembled WGS sequence"/>
</dbReference>
<sequence length="96" mass="11398">MTTKNIEVKDTKYLRYGIYPRFIYDDEKRELISQRLKEIRLSFQCTQLQWSEKLNVSKRTIKYWEQGKKGAIPSTEHLEKLSNLSGKSIDWLLGGE</sequence>
<dbReference type="AlphaFoldDB" id="K8Z8J5"/>
<name>K8Z8J5_9ENTE</name>
<evidence type="ECO:0000259" key="1">
    <source>
        <dbReference type="PROSITE" id="PS50943"/>
    </source>
</evidence>
<dbReference type="Gene3D" id="1.10.260.40">
    <property type="entry name" value="lambda repressor-like DNA-binding domains"/>
    <property type="match status" value="1"/>
</dbReference>
<comment type="caution">
    <text evidence="2">The sequence shown here is derived from an EMBL/GenBank/DDBJ whole genome shotgun (WGS) entry which is preliminary data.</text>
</comment>
<gene>
    <name evidence="2" type="ORF">C683_0857</name>
</gene>
<dbReference type="GO" id="GO:0003677">
    <property type="term" value="F:DNA binding"/>
    <property type="evidence" value="ECO:0007669"/>
    <property type="project" value="InterPro"/>
</dbReference>
<dbReference type="PROSITE" id="PS50943">
    <property type="entry name" value="HTH_CROC1"/>
    <property type="match status" value="1"/>
</dbReference>
<dbReference type="InterPro" id="IPR010982">
    <property type="entry name" value="Lambda_DNA-bd_dom_sf"/>
</dbReference>
<dbReference type="Pfam" id="PF01381">
    <property type="entry name" value="HTH_3"/>
    <property type="match status" value="1"/>
</dbReference>
<dbReference type="InterPro" id="IPR001387">
    <property type="entry name" value="Cro/C1-type_HTH"/>
</dbReference>
<keyword evidence="3" id="KW-1185">Reference proteome</keyword>
<feature type="domain" description="HTH cro/C1-type" evidence="1">
    <location>
        <begin position="36"/>
        <end position="92"/>
    </location>
</feature>
<evidence type="ECO:0000313" key="3">
    <source>
        <dbReference type="Proteomes" id="UP000016057"/>
    </source>
</evidence>
<dbReference type="SMART" id="SM00530">
    <property type="entry name" value="HTH_XRE"/>
    <property type="match status" value="1"/>
</dbReference>
<organism evidence="2 3">
    <name type="scientific">Catellicoccus marimammalium M35/04/3</name>
    <dbReference type="NCBI Taxonomy" id="1234409"/>
    <lineage>
        <taxon>Bacteria</taxon>
        <taxon>Bacillati</taxon>
        <taxon>Bacillota</taxon>
        <taxon>Bacilli</taxon>
        <taxon>Lactobacillales</taxon>
        <taxon>Enterococcaceae</taxon>
        <taxon>Catellicoccus</taxon>
    </lineage>
</organism>
<evidence type="ECO:0000313" key="2">
    <source>
        <dbReference type="EMBL" id="EKU27200.1"/>
    </source>
</evidence>
<reference evidence="2 3" key="1">
    <citation type="journal article" date="2013" name="Genome Announc.">
        <title>Draft Genome Sequence of Catellicoccus marimammalium, a Novel Species Commonly Found in Gull Feces.</title>
        <authorList>
            <person name="Weigand M.R."/>
            <person name="Ryu H."/>
            <person name="Bozcek L."/>
            <person name="Konstantinidis K.T."/>
            <person name="Santo Domingo J.W."/>
        </authorList>
    </citation>
    <scope>NUCLEOTIDE SEQUENCE [LARGE SCALE GENOMIC DNA]</scope>
    <source>
        <strain evidence="2 3">M35/04/3</strain>
    </source>
</reference>
<accession>K8Z8J5</accession>
<protein>
    <recommendedName>
        <fullName evidence="1">HTH cro/C1-type domain-containing protein</fullName>
    </recommendedName>
</protein>
<dbReference type="RefSeq" id="WP_009490452.1">
    <property type="nucleotide sequence ID" value="NZ_AMYT01000018.1"/>
</dbReference>
<dbReference type="EMBL" id="AMYT01000018">
    <property type="protein sequence ID" value="EKU27200.1"/>
    <property type="molecule type" value="Genomic_DNA"/>
</dbReference>
<proteinExistence type="predicted"/>